<gene>
    <name evidence="2" type="ORF">ElyMa_003117200</name>
</gene>
<dbReference type="Proteomes" id="UP000762676">
    <property type="component" value="Unassembled WGS sequence"/>
</dbReference>
<evidence type="ECO:0008006" key="4">
    <source>
        <dbReference type="Google" id="ProtNLM"/>
    </source>
</evidence>
<protein>
    <recommendedName>
        <fullName evidence="4">Apple domain-containing protein</fullName>
    </recommendedName>
</protein>
<proteinExistence type="predicted"/>
<keyword evidence="1" id="KW-0732">Signal</keyword>
<dbReference type="EMBL" id="BMAT01006437">
    <property type="protein sequence ID" value="GFS12667.1"/>
    <property type="molecule type" value="Genomic_DNA"/>
</dbReference>
<organism evidence="2 3">
    <name type="scientific">Elysia marginata</name>
    <dbReference type="NCBI Taxonomy" id="1093978"/>
    <lineage>
        <taxon>Eukaryota</taxon>
        <taxon>Metazoa</taxon>
        <taxon>Spiralia</taxon>
        <taxon>Lophotrochozoa</taxon>
        <taxon>Mollusca</taxon>
        <taxon>Gastropoda</taxon>
        <taxon>Heterobranchia</taxon>
        <taxon>Euthyneura</taxon>
        <taxon>Panpulmonata</taxon>
        <taxon>Sacoglossa</taxon>
        <taxon>Placobranchoidea</taxon>
        <taxon>Plakobranchidae</taxon>
        <taxon>Elysia</taxon>
    </lineage>
</organism>
<comment type="caution">
    <text evidence="2">The sequence shown here is derived from an EMBL/GenBank/DDBJ whole genome shotgun (WGS) entry which is preliminary data.</text>
</comment>
<keyword evidence="3" id="KW-1185">Reference proteome</keyword>
<feature type="signal peptide" evidence="1">
    <location>
        <begin position="1"/>
        <end position="18"/>
    </location>
</feature>
<sequence>MVLWLLVLLHEVVIFVKMDSVQLFNFVKLESRYQLSCDGNFQQLATSTPLQQPPPPSHCYIQCSRACWRHPECTVFAFSPTALKKSHQNKYKTATGGAVCRCYQCQLQNQTGVKYLWKPSSFETWVQRQDLSVLMERVVNVTSSTSGVLAKSSISKV</sequence>
<reference evidence="2 3" key="1">
    <citation type="journal article" date="2021" name="Elife">
        <title>Chloroplast acquisition without the gene transfer in kleptoplastic sea slugs, Plakobranchus ocellatus.</title>
        <authorList>
            <person name="Maeda T."/>
            <person name="Takahashi S."/>
            <person name="Yoshida T."/>
            <person name="Shimamura S."/>
            <person name="Takaki Y."/>
            <person name="Nagai Y."/>
            <person name="Toyoda A."/>
            <person name="Suzuki Y."/>
            <person name="Arimoto A."/>
            <person name="Ishii H."/>
            <person name="Satoh N."/>
            <person name="Nishiyama T."/>
            <person name="Hasebe M."/>
            <person name="Maruyama T."/>
            <person name="Minagawa J."/>
            <person name="Obokata J."/>
            <person name="Shigenobu S."/>
        </authorList>
    </citation>
    <scope>NUCLEOTIDE SEQUENCE [LARGE SCALE GENOMIC DNA]</scope>
</reference>
<feature type="chain" id="PRO_5043562482" description="Apple domain-containing protein" evidence="1">
    <location>
        <begin position="19"/>
        <end position="157"/>
    </location>
</feature>
<evidence type="ECO:0000256" key="1">
    <source>
        <dbReference type="SAM" id="SignalP"/>
    </source>
</evidence>
<dbReference type="AlphaFoldDB" id="A0AAV4ITQ3"/>
<evidence type="ECO:0000313" key="3">
    <source>
        <dbReference type="Proteomes" id="UP000762676"/>
    </source>
</evidence>
<name>A0AAV4ITQ3_9GAST</name>
<accession>A0AAV4ITQ3</accession>
<evidence type="ECO:0000313" key="2">
    <source>
        <dbReference type="EMBL" id="GFS12667.1"/>
    </source>
</evidence>